<evidence type="ECO:0000313" key="2">
    <source>
        <dbReference type="EMBL" id="SCL41130.1"/>
    </source>
</evidence>
<evidence type="ECO:0000256" key="1">
    <source>
        <dbReference type="SAM" id="MobiDB-lite"/>
    </source>
</evidence>
<evidence type="ECO:0008006" key="4">
    <source>
        <dbReference type="Google" id="ProtNLM"/>
    </source>
</evidence>
<feature type="compositionally biased region" description="Low complexity" evidence="1">
    <location>
        <begin position="1"/>
        <end position="29"/>
    </location>
</feature>
<feature type="region of interest" description="Disordered" evidence="1">
    <location>
        <begin position="1"/>
        <end position="49"/>
    </location>
</feature>
<evidence type="ECO:0000313" key="3">
    <source>
        <dbReference type="Proteomes" id="UP000198959"/>
    </source>
</evidence>
<reference evidence="3" key="1">
    <citation type="submission" date="2016-06" db="EMBL/GenBank/DDBJ databases">
        <authorList>
            <person name="Varghese N."/>
            <person name="Submissions Spin"/>
        </authorList>
    </citation>
    <scope>NUCLEOTIDE SEQUENCE [LARGE SCALE GENOMIC DNA]</scope>
    <source>
        <strain evidence="3">DSM 43817</strain>
    </source>
</reference>
<dbReference type="RefSeq" id="WP_091650747.1">
    <property type="nucleotide sequence ID" value="NZ_FMHW01000002.1"/>
</dbReference>
<organism evidence="2 3">
    <name type="scientific">Micromonospora pallida</name>
    <dbReference type="NCBI Taxonomy" id="145854"/>
    <lineage>
        <taxon>Bacteria</taxon>
        <taxon>Bacillati</taxon>
        <taxon>Actinomycetota</taxon>
        <taxon>Actinomycetes</taxon>
        <taxon>Micromonosporales</taxon>
        <taxon>Micromonosporaceae</taxon>
        <taxon>Micromonospora</taxon>
    </lineage>
</organism>
<dbReference type="SUPFAM" id="SSF52540">
    <property type="entry name" value="P-loop containing nucleoside triphosphate hydrolases"/>
    <property type="match status" value="1"/>
</dbReference>
<name>A0A1C6TH82_9ACTN</name>
<dbReference type="NCBIfam" id="NF006743">
    <property type="entry name" value="PRK09270.1-2"/>
    <property type="match status" value="1"/>
</dbReference>
<protein>
    <recommendedName>
        <fullName evidence="4">Panthothenate kinase</fullName>
    </recommendedName>
</protein>
<dbReference type="AlphaFoldDB" id="A0A1C6TH82"/>
<dbReference type="OrthoDB" id="3192509at2"/>
<proteinExistence type="predicted"/>
<dbReference type="PANTHER" id="PTHR10285">
    <property type="entry name" value="URIDINE KINASE"/>
    <property type="match status" value="1"/>
</dbReference>
<dbReference type="Proteomes" id="UP000198959">
    <property type="component" value="Unassembled WGS sequence"/>
</dbReference>
<sequence length="263" mass="27865">MPQQSGSDPGPAPQSGSSSGPARRPASGPVPARQFASGPELARQPAYGPLPARECPVDELVARARALAAAGPRQLLGIAGAPGAGKSTLAERVVAEVGPTARLVPMDGFHLAQAELHRLGRADRKGAVDTFDAYGYAALLRRLHRLEPVTVYAPAFRREIEEPVAGSIGVPPSVTLVVTEGNYLLLPEDPWDEVRALLHDAWFLDLDAELRLRRLTARHVSYGRSPAEAERWARGSDEANAALVAGTAPRADLVVRLADPLPG</sequence>
<dbReference type="STRING" id="145854.GA0074692_6158"/>
<keyword evidence="3" id="KW-1185">Reference proteome</keyword>
<dbReference type="Gene3D" id="3.40.50.300">
    <property type="entry name" value="P-loop containing nucleotide triphosphate hydrolases"/>
    <property type="match status" value="1"/>
</dbReference>
<gene>
    <name evidence="2" type="ORF">GA0074692_6158</name>
</gene>
<dbReference type="EMBL" id="FMHW01000002">
    <property type="protein sequence ID" value="SCL41130.1"/>
    <property type="molecule type" value="Genomic_DNA"/>
</dbReference>
<dbReference type="InterPro" id="IPR027417">
    <property type="entry name" value="P-loop_NTPase"/>
</dbReference>
<accession>A0A1C6TH82</accession>